<dbReference type="InterPro" id="IPR004864">
    <property type="entry name" value="LEA_2"/>
</dbReference>
<comment type="subcellular location">
    <subcellularLocation>
        <location evidence="1">Membrane</location>
        <topology evidence="1">Single-pass membrane protein</topology>
    </subcellularLocation>
</comment>
<dbReference type="AlphaFoldDB" id="A0A9D5HAY0"/>
<dbReference type="EMBL" id="JAGGNH010000006">
    <property type="protein sequence ID" value="KAJ0969662.1"/>
    <property type="molecule type" value="Genomic_DNA"/>
</dbReference>
<dbReference type="PANTHER" id="PTHR31415">
    <property type="entry name" value="OS05G0367900 PROTEIN"/>
    <property type="match status" value="1"/>
</dbReference>
<dbReference type="PANTHER" id="PTHR31415:SF4">
    <property type="entry name" value="NDR1_HIN1-LIKE PROTEIN 3"/>
    <property type="match status" value="1"/>
</dbReference>
<organism evidence="7 8">
    <name type="scientific">Dioscorea zingiberensis</name>
    <dbReference type="NCBI Taxonomy" id="325984"/>
    <lineage>
        <taxon>Eukaryota</taxon>
        <taxon>Viridiplantae</taxon>
        <taxon>Streptophyta</taxon>
        <taxon>Embryophyta</taxon>
        <taxon>Tracheophyta</taxon>
        <taxon>Spermatophyta</taxon>
        <taxon>Magnoliopsida</taxon>
        <taxon>Liliopsida</taxon>
        <taxon>Dioscoreales</taxon>
        <taxon>Dioscoreaceae</taxon>
        <taxon>Dioscorea</taxon>
    </lineage>
</organism>
<accession>A0A9D5HAY0</accession>
<dbReference type="InterPro" id="IPR044839">
    <property type="entry name" value="NDR1-like"/>
</dbReference>
<comment type="caution">
    <text evidence="7">The sequence shown here is derived from an EMBL/GenBank/DDBJ whole genome shotgun (WGS) entry which is preliminary data.</text>
</comment>
<evidence type="ECO:0000313" key="8">
    <source>
        <dbReference type="Proteomes" id="UP001085076"/>
    </source>
</evidence>
<dbReference type="OrthoDB" id="779762at2759"/>
<reference evidence="7" key="1">
    <citation type="submission" date="2021-03" db="EMBL/GenBank/DDBJ databases">
        <authorList>
            <person name="Li Z."/>
            <person name="Yang C."/>
        </authorList>
    </citation>
    <scope>NUCLEOTIDE SEQUENCE</scope>
    <source>
        <strain evidence="7">Dzin_1.0</strain>
        <tissue evidence="7">Leaf</tissue>
    </source>
</reference>
<evidence type="ECO:0000259" key="6">
    <source>
        <dbReference type="Pfam" id="PF03168"/>
    </source>
</evidence>
<gene>
    <name evidence="7" type="ORF">J5N97_022539</name>
</gene>
<reference evidence="7" key="2">
    <citation type="journal article" date="2022" name="Hortic Res">
        <title>The genome of Dioscorea zingiberensis sheds light on the biosynthesis, origin and evolution of the medicinally important diosgenin saponins.</title>
        <authorList>
            <person name="Li Y."/>
            <person name="Tan C."/>
            <person name="Li Z."/>
            <person name="Guo J."/>
            <person name="Li S."/>
            <person name="Chen X."/>
            <person name="Wang C."/>
            <person name="Dai X."/>
            <person name="Yang H."/>
            <person name="Song W."/>
            <person name="Hou L."/>
            <person name="Xu J."/>
            <person name="Tong Z."/>
            <person name="Xu A."/>
            <person name="Yuan X."/>
            <person name="Wang W."/>
            <person name="Yang Q."/>
            <person name="Chen L."/>
            <person name="Sun Z."/>
            <person name="Wang K."/>
            <person name="Pan B."/>
            <person name="Chen J."/>
            <person name="Bao Y."/>
            <person name="Liu F."/>
            <person name="Qi X."/>
            <person name="Gang D.R."/>
            <person name="Wen J."/>
            <person name="Li J."/>
        </authorList>
    </citation>
    <scope>NUCLEOTIDE SEQUENCE</scope>
    <source>
        <strain evidence="7">Dzin_1.0</strain>
    </source>
</reference>
<protein>
    <recommendedName>
        <fullName evidence="6">Late embryogenesis abundant protein LEA-2 subgroup domain-containing protein</fullName>
    </recommendedName>
</protein>
<keyword evidence="4 5" id="KW-0472">Membrane</keyword>
<keyword evidence="8" id="KW-1185">Reference proteome</keyword>
<evidence type="ECO:0000256" key="3">
    <source>
        <dbReference type="ARBA" id="ARBA00022989"/>
    </source>
</evidence>
<feature type="domain" description="Late embryogenesis abundant protein LEA-2 subgroup" evidence="6">
    <location>
        <begin position="96"/>
        <end position="196"/>
    </location>
</feature>
<keyword evidence="2 5" id="KW-0812">Transmembrane</keyword>
<feature type="transmembrane region" description="Helical" evidence="5">
    <location>
        <begin position="39"/>
        <end position="61"/>
    </location>
</feature>
<name>A0A9D5HAY0_9LILI</name>
<dbReference type="Pfam" id="PF03168">
    <property type="entry name" value="LEA_2"/>
    <property type="match status" value="1"/>
</dbReference>
<keyword evidence="3 5" id="KW-1133">Transmembrane helix</keyword>
<evidence type="ECO:0000256" key="5">
    <source>
        <dbReference type="SAM" id="Phobius"/>
    </source>
</evidence>
<dbReference type="Proteomes" id="UP001085076">
    <property type="component" value="Miscellaneous, Linkage group lg06"/>
</dbReference>
<evidence type="ECO:0000256" key="2">
    <source>
        <dbReference type="ARBA" id="ARBA00022692"/>
    </source>
</evidence>
<proteinExistence type="predicted"/>
<evidence type="ECO:0000256" key="4">
    <source>
        <dbReference type="ARBA" id="ARBA00023136"/>
    </source>
</evidence>
<dbReference type="GO" id="GO:0098542">
    <property type="term" value="P:defense response to other organism"/>
    <property type="evidence" value="ECO:0007669"/>
    <property type="project" value="InterPro"/>
</dbReference>
<evidence type="ECO:0000313" key="7">
    <source>
        <dbReference type="EMBL" id="KAJ0969662.1"/>
    </source>
</evidence>
<dbReference type="GO" id="GO:0009506">
    <property type="term" value="C:plasmodesma"/>
    <property type="evidence" value="ECO:0007669"/>
    <property type="project" value="TreeGrafter"/>
</dbReference>
<dbReference type="GO" id="GO:0005886">
    <property type="term" value="C:plasma membrane"/>
    <property type="evidence" value="ECO:0007669"/>
    <property type="project" value="TreeGrafter"/>
</dbReference>
<evidence type="ECO:0000256" key="1">
    <source>
        <dbReference type="ARBA" id="ARBA00004167"/>
    </source>
</evidence>
<sequence>MQHAQQNPYPGSYYGPPIPPQQPSYQRPRSCFCCLFSTIIKAFIGFCVALAVIILVLWLVYRPHKIKFSVENASLSDFSLTTTSPTYLNYSLSTNVSIRNPNKKVGVYYDWLEAQALYSRRRFGWTPLPTFYQGHKNTTLVSPSFSGRTAMDSGVIDVFRNENSTRFFNIDLWFFARVRYKFGSLITRRYTVRVRCDIRVPLVVNNGNSNNNSGFSWTECFVDY</sequence>